<feature type="short sequence motif" description="DGA/G" evidence="4">
    <location>
        <begin position="110"/>
        <end position="112"/>
    </location>
</feature>
<keyword evidence="8" id="KW-1185">Reference proteome</keyword>
<dbReference type="InterPro" id="IPR002641">
    <property type="entry name" value="PNPLA_dom"/>
</dbReference>
<comment type="caution">
    <text evidence="7">The sequence shown here is derived from an EMBL/GenBank/DDBJ whole genome shotgun (WGS) entry which is preliminary data.</text>
</comment>
<evidence type="ECO:0000256" key="5">
    <source>
        <dbReference type="RuleBase" id="RU361262"/>
    </source>
</evidence>
<dbReference type="InterPro" id="IPR016035">
    <property type="entry name" value="Acyl_Trfase/lysoPLipase"/>
</dbReference>
<dbReference type="SUPFAM" id="SSF52151">
    <property type="entry name" value="FabD/lysophospholipase-like"/>
    <property type="match status" value="1"/>
</dbReference>
<feature type="domain" description="PNPLA" evidence="6">
    <location>
        <begin position="1"/>
        <end position="123"/>
    </location>
</feature>
<organism evidence="7 8">
    <name type="scientific">Ficus carica</name>
    <name type="common">Common fig</name>
    <dbReference type="NCBI Taxonomy" id="3494"/>
    <lineage>
        <taxon>Eukaryota</taxon>
        <taxon>Viridiplantae</taxon>
        <taxon>Streptophyta</taxon>
        <taxon>Embryophyta</taxon>
        <taxon>Tracheophyta</taxon>
        <taxon>Spermatophyta</taxon>
        <taxon>Magnoliopsida</taxon>
        <taxon>eudicotyledons</taxon>
        <taxon>Gunneridae</taxon>
        <taxon>Pentapetalae</taxon>
        <taxon>rosids</taxon>
        <taxon>fabids</taxon>
        <taxon>Rosales</taxon>
        <taxon>Moraceae</taxon>
        <taxon>Ficeae</taxon>
        <taxon>Ficus</taxon>
    </lineage>
</organism>
<evidence type="ECO:0000256" key="3">
    <source>
        <dbReference type="ARBA" id="ARBA00023098"/>
    </source>
</evidence>
<keyword evidence="2 5" id="KW-0442">Lipid degradation</keyword>
<dbReference type="Gene3D" id="3.40.1090.10">
    <property type="entry name" value="Cytosolic phospholipase A2 catalytic domain"/>
    <property type="match status" value="1"/>
</dbReference>
<dbReference type="Pfam" id="PF01734">
    <property type="entry name" value="Patatin"/>
    <property type="match status" value="1"/>
</dbReference>
<evidence type="ECO:0000256" key="2">
    <source>
        <dbReference type="ARBA" id="ARBA00022963"/>
    </source>
</evidence>
<proteinExistence type="inferred from homology"/>
<dbReference type="PANTHER" id="PTHR32176">
    <property type="entry name" value="XYLOSE ISOMERASE"/>
    <property type="match status" value="1"/>
</dbReference>
<gene>
    <name evidence="7" type="ORF">TIFTF001_002672</name>
</gene>
<dbReference type="AlphaFoldDB" id="A0AA87Z5X7"/>
<accession>A0AA87Z5X7</accession>
<evidence type="ECO:0000256" key="1">
    <source>
        <dbReference type="ARBA" id="ARBA00010240"/>
    </source>
</evidence>
<dbReference type="Proteomes" id="UP001187192">
    <property type="component" value="Unassembled WGS sequence"/>
</dbReference>
<dbReference type="PANTHER" id="PTHR32176:SF92">
    <property type="entry name" value="XYLOSE ISOMERASE"/>
    <property type="match status" value="1"/>
</dbReference>
<evidence type="ECO:0000313" key="7">
    <source>
        <dbReference type="EMBL" id="GMN30067.1"/>
    </source>
</evidence>
<comment type="caution">
    <text evidence="4">Lacks conserved residue(s) required for the propagation of feature annotation.</text>
</comment>
<reference evidence="7" key="1">
    <citation type="submission" date="2023-07" db="EMBL/GenBank/DDBJ databases">
        <title>draft genome sequence of fig (Ficus carica).</title>
        <authorList>
            <person name="Takahashi T."/>
            <person name="Nishimura K."/>
        </authorList>
    </citation>
    <scope>NUCLEOTIDE SEQUENCE</scope>
</reference>
<sequence length="299" mass="33317">MFTSASAVRLVKALRGPKYNGKYLHNLIRNVLGETRLHQALTNLIIPTFDIKKLQPIIFSSHQAMQTSTVMDVLLSDICIGTSAAPTFLPGYYFKNQDQHGNSAEFNLIDGGLAANNPALIAISEVTKQITRKNPNFDKIKTVEYNRLLVISIGTGSNRREQKYDAKMASKWGIISWIYNLGSSPITDCYGEASANMVNYHNCVVFEAFHSENSYLRIDVDRLKGKTSTLDVATNENLQKLVKLGEHLLENPVSRLDLDTGLVQPIENGGTNKEALKRFAKLLSDERKLRDSNAGVEEQ</sequence>
<evidence type="ECO:0000259" key="6">
    <source>
        <dbReference type="PROSITE" id="PS51635"/>
    </source>
</evidence>
<keyword evidence="3 5" id="KW-0443">Lipid metabolism</keyword>
<name>A0AA87Z5X7_FICCA</name>
<comment type="similarity">
    <text evidence="1 5">Belongs to the patatin family.</text>
</comment>
<protein>
    <recommendedName>
        <fullName evidence="5">Patatin</fullName>
        <ecNumber evidence="5">3.1.1.-</ecNumber>
    </recommendedName>
</protein>
<keyword evidence="5" id="KW-0378">Hydrolase</keyword>
<dbReference type="PROSITE" id="PS51635">
    <property type="entry name" value="PNPLA"/>
    <property type="match status" value="1"/>
</dbReference>
<evidence type="ECO:0000256" key="4">
    <source>
        <dbReference type="PROSITE-ProRule" id="PRU01161"/>
    </source>
</evidence>
<dbReference type="GO" id="GO:0004620">
    <property type="term" value="F:phospholipase activity"/>
    <property type="evidence" value="ECO:0007669"/>
    <property type="project" value="TreeGrafter"/>
</dbReference>
<comment type="domain">
    <text evidence="5">The nitrogen atoms of the two glycine residues in the GGXR motif define the oxyanion hole, and stabilize the oxyanion that forms during the nucleophilic attack by the catalytic serine during substrate cleavage.</text>
</comment>
<dbReference type="GO" id="GO:0016042">
    <property type="term" value="P:lipid catabolic process"/>
    <property type="evidence" value="ECO:0007669"/>
    <property type="project" value="UniProtKB-KW"/>
</dbReference>
<dbReference type="EMBL" id="BTGU01000002">
    <property type="protein sequence ID" value="GMN30067.1"/>
    <property type="molecule type" value="Genomic_DNA"/>
</dbReference>
<dbReference type="GO" id="GO:0047372">
    <property type="term" value="F:monoacylglycerol lipase activity"/>
    <property type="evidence" value="ECO:0007669"/>
    <property type="project" value="TreeGrafter"/>
</dbReference>
<evidence type="ECO:0000313" key="8">
    <source>
        <dbReference type="Proteomes" id="UP001187192"/>
    </source>
</evidence>
<dbReference type="EC" id="3.1.1.-" evidence="5"/>
<comment type="function">
    <text evidence="5">Lipolytic acyl hydrolase (LAH).</text>
</comment>